<dbReference type="OMA" id="VCIPAHQ"/>
<organism evidence="1 2">
    <name type="scientific">Nicotiana attenuata</name>
    <name type="common">Coyote tobacco</name>
    <dbReference type="NCBI Taxonomy" id="49451"/>
    <lineage>
        <taxon>Eukaryota</taxon>
        <taxon>Viridiplantae</taxon>
        <taxon>Streptophyta</taxon>
        <taxon>Embryophyta</taxon>
        <taxon>Tracheophyta</taxon>
        <taxon>Spermatophyta</taxon>
        <taxon>Magnoliopsida</taxon>
        <taxon>eudicotyledons</taxon>
        <taxon>Gunneridae</taxon>
        <taxon>Pentapetalae</taxon>
        <taxon>asterids</taxon>
        <taxon>lamiids</taxon>
        <taxon>Solanales</taxon>
        <taxon>Solanaceae</taxon>
        <taxon>Nicotianoideae</taxon>
        <taxon>Nicotianeae</taxon>
        <taxon>Nicotiana</taxon>
    </lineage>
</organism>
<protein>
    <recommendedName>
        <fullName evidence="3">Retrotransposon gag domain-containing protein</fullName>
    </recommendedName>
</protein>
<accession>A0A1J6JQA0</accession>
<dbReference type="PANTHER" id="PTHR33223">
    <property type="entry name" value="CCHC-TYPE DOMAIN-CONTAINING PROTEIN"/>
    <property type="match status" value="1"/>
</dbReference>
<keyword evidence="2" id="KW-1185">Reference proteome</keyword>
<evidence type="ECO:0000313" key="2">
    <source>
        <dbReference type="Proteomes" id="UP000187609"/>
    </source>
</evidence>
<dbReference type="STRING" id="49451.A0A1J6JQA0"/>
<comment type="caution">
    <text evidence="1">The sequence shown here is derived from an EMBL/GenBank/DDBJ whole genome shotgun (WGS) entry which is preliminary data.</text>
</comment>
<sequence>MMTNAQSSALATSVTETQQNQLALCPYKRPGKEIKTTSWDDPDRELHNLRKIVEEEMRARNIQSLRYESLCMHPNVELPPGFKIPKFSTFNGKGNPISHLKDYCCRLVGIGHNEAIRMKLFIQSLSGLALDWYTQQDFSKWYTWEDMARDFVEQYKFNIGDSPTLCDMREVERMQYESFAEYAMRWRLEASKIRPQLPENELISTFIEMQKGIYYEKLLCARLHDFSDLIRVGKLIESSIRVGRIVDKSKLQATFQDETLENLQGKKRKIDSVCIPAHQPQSQQNSQLLQTHIQIQPTHQSVQHQAYQAHSSYRHSENLKFRTFIPLKESLTSIFERLKTKGLLQPRKGWIPQNLPPDFNWSKTCAYHSYIQGHDTEECPVLKHKIQNMIENNKIIVKQEQPCNNYDLSVANTIVVKGDLSNLVPRPLKRKREAIQDD</sequence>
<dbReference type="AlphaFoldDB" id="A0A1J6JQA0"/>
<dbReference type="EMBL" id="MJEQ01007390">
    <property type="protein sequence ID" value="OIT19430.1"/>
    <property type="molecule type" value="Genomic_DNA"/>
</dbReference>
<name>A0A1J6JQA0_NICAT</name>
<reference evidence="1" key="1">
    <citation type="submission" date="2016-11" db="EMBL/GenBank/DDBJ databases">
        <title>The genome of Nicotiana attenuata.</title>
        <authorList>
            <person name="Xu S."/>
            <person name="Brockmoeller T."/>
            <person name="Gaquerel E."/>
            <person name="Navarro A."/>
            <person name="Kuhl H."/>
            <person name="Gase K."/>
            <person name="Ling Z."/>
            <person name="Zhou W."/>
            <person name="Kreitzer C."/>
            <person name="Stanke M."/>
            <person name="Tang H."/>
            <person name="Lyons E."/>
            <person name="Pandey P."/>
            <person name="Pandey S.P."/>
            <person name="Timmermann B."/>
            <person name="Baldwin I.T."/>
        </authorList>
    </citation>
    <scope>NUCLEOTIDE SEQUENCE [LARGE SCALE GENOMIC DNA]</scope>
    <source>
        <strain evidence="1">UT</strain>
    </source>
</reference>
<dbReference type="Gramene" id="OIT19430">
    <property type="protein sequence ID" value="OIT19430"/>
    <property type="gene ID" value="A4A49_65845"/>
</dbReference>
<gene>
    <name evidence="1" type="ORF">A4A49_65845</name>
</gene>
<dbReference type="PANTHER" id="PTHR33223:SF8">
    <property type="entry name" value="OS04G0172440 PROTEIN"/>
    <property type="match status" value="1"/>
</dbReference>
<proteinExistence type="predicted"/>
<evidence type="ECO:0008006" key="3">
    <source>
        <dbReference type="Google" id="ProtNLM"/>
    </source>
</evidence>
<dbReference type="Proteomes" id="UP000187609">
    <property type="component" value="Unassembled WGS sequence"/>
</dbReference>
<evidence type="ECO:0000313" key="1">
    <source>
        <dbReference type="EMBL" id="OIT19430.1"/>
    </source>
</evidence>